<evidence type="ECO:0000256" key="2">
    <source>
        <dbReference type="SAM" id="Coils"/>
    </source>
</evidence>
<keyword evidence="2" id="KW-0175">Coiled coil</keyword>
<evidence type="ECO:0000313" key="7">
    <source>
        <dbReference type="EMBL" id="OQK02580.1"/>
    </source>
</evidence>
<feature type="transmembrane region" description="Helical" evidence="3">
    <location>
        <begin position="187"/>
        <end position="208"/>
    </location>
</feature>
<feature type="chain" id="PRO_5044570487" evidence="4">
    <location>
        <begin position="23"/>
        <end position="325"/>
    </location>
</feature>
<evidence type="ECO:0000313" key="8">
    <source>
        <dbReference type="Proteomes" id="UP000191946"/>
    </source>
</evidence>
<evidence type="ECO:0000313" key="6">
    <source>
        <dbReference type="EMBL" id="ASZ52435.1"/>
    </source>
</evidence>
<dbReference type="RefSeq" id="WP_005495537.1">
    <property type="nucleotide sequence ID" value="NZ_CP023248.2"/>
</dbReference>
<keyword evidence="4" id="KW-0732">Signal</keyword>
<evidence type="ECO:0000259" key="5">
    <source>
        <dbReference type="PROSITE" id="PS50076"/>
    </source>
</evidence>
<dbReference type="Gene3D" id="1.10.287.110">
    <property type="entry name" value="DnaJ domain"/>
    <property type="match status" value="1"/>
</dbReference>
<dbReference type="PROSITE" id="PS50076">
    <property type="entry name" value="DNAJ_2"/>
    <property type="match status" value="1"/>
</dbReference>
<keyword evidence="3" id="KW-0812">Transmembrane</keyword>
<sequence length="325" mass="36622">MSFKTIALSFTLSSCLSVSAFASQAPTSPAEQFELAQQLALSPKSDSPSDVRYWLEQSASQGYLPAQKQLAEDYSRGLTGAVNYSQATYWFTSVALNDPRDRGFLLADFVQHHQKDITTSDLVEAWYQLASDTNPQAEEAYNHYLEERFNQLRAKQVSEIVELDKEATKEEQPVAPQSTITSDNGTIMWFAIGGLVIALAGFGGWVILRKQQRALAALSSQEANQTQQLDAKVKELEFTNKQLKRQLEKVFKEFKKTRSQSDNHKVAVACAMFGYTPQTIPDNQAVKLRYRQLSKLYHPDTRGSEEEMKRLNQAFKIISQNVTKS</sequence>
<feature type="domain" description="J" evidence="5">
    <location>
        <begin position="268"/>
        <end position="325"/>
    </location>
</feature>
<dbReference type="Proteomes" id="UP000191946">
    <property type="component" value="Unassembled WGS sequence"/>
</dbReference>
<protein>
    <submittedName>
        <fullName evidence="6">Molecular chaperone DnaJ</fullName>
    </submittedName>
</protein>
<dbReference type="SUPFAM" id="SSF46565">
    <property type="entry name" value="Chaperone J-domain"/>
    <property type="match status" value="1"/>
</dbReference>
<dbReference type="InterPro" id="IPR011990">
    <property type="entry name" value="TPR-like_helical_dom_sf"/>
</dbReference>
<keyword evidence="3" id="KW-1133">Transmembrane helix</keyword>
<dbReference type="Gene3D" id="1.25.40.10">
    <property type="entry name" value="Tetratricopeptide repeat domain"/>
    <property type="match status" value="1"/>
</dbReference>
<keyword evidence="8" id="KW-1185">Reference proteome</keyword>
<gene>
    <name evidence="7" type="ORF">AKG60_04875</name>
    <name evidence="6" type="ORF">YA91_18680</name>
</gene>
<evidence type="ECO:0000256" key="3">
    <source>
        <dbReference type="SAM" id="Phobius"/>
    </source>
</evidence>
<name>A0A249W6N6_VIBPH</name>
<feature type="coiled-coil region" evidence="2">
    <location>
        <begin position="226"/>
        <end position="260"/>
    </location>
</feature>
<dbReference type="EMBL" id="CP023248">
    <property type="protein sequence ID" value="ASZ52435.1"/>
    <property type="molecule type" value="Genomic_DNA"/>
</dbReference>
<dbReference type="PROSITE" id="PS51257">
    <property type="entry name" value="PROKAR_LIPOPROTEIN"/>
    <property type="match status" value="1"/>
</dbReference>
<organism evidence="6">
    <name type="scientific">Vibrio parahaemolyticus</name>
    <dbReference type="NCBI Taxonomy" id="670"/>
    <lineage>
        <taxon>Bacteria</taxon>
        <taxon>Pseudomonadati</taxon>
        <taxon>Pseudomonadota</taxon>
        <taxon>Gammaproteobacteria</taxon>
        <taxon>Vibrionales</taxon>
        <taxon>Vibrionaceae</taxon>
        <taxon>Vibrio</taxon>
    </lineage>
</organism>
<dbReference type="InterPro" id="IPR001623">
    <property type="entry name" value="DnaJ_domain"/>
</dbReference>
<dbReference type="EMBL" id="LHQV01000006">
    <property type="protein sequence ID" value="OQK02580.1"/>
    <property type="molecule type" value="Genomic_DNA"/>
</dbReference>
<reference evidence="7 8" key="1">
    <citation type="submission" date="2015-08" db="EMBL/GenBank/DDBJ databases">
        <title>Draft Genome Sequences of Vibrio parahaemolyticus Strains.</title>
        <authorList>
            <person name="Gonzalez-Escalona N."/>
            <person name="DePaola A."/>
        </authorList>
    </citation>
    <scope>NUCLEOTIDE SEQUENCE [LARGE SCALE GENOMIC DNA]</scope>
    <source>
        <strain evidence="7 8">CFSAN001621</strain>
    </source>
</reference>
<keyword evidence="1" id="KW-0143">Chaperone</keyword>
<evidence type="ECO:0000256" key="4">
    <source>
        <dbReference type="SAM" id="SignalP"/>
    </source>
</evidence>
<accession>A0A249W6N6</accession>
<dbReference type="AlphaFoldDB" id="A0A249W6N6"/>
<reference evidence="6" key="2">
    <citation type="submission" date="2017-09" db="EMBL/GenBank/DDBJ databases">
        <authorList>
            <person name="Ehlers B."/>
            <person name="Leendertz F.H."/>
        </authorList>
    </citation>
    <scope>NUCLEOTIDE SEQUENCE</scope>
    <source>
        <strain evidence="6">MAVP-26</strain>
    </source>
</reference>
<evidence type="ECO:0000256" key="1">
    <source>
        <dbReference type="ARBA" id="ARBA00023186"/>
    </source>
</evidence>
<dbReference type="CDD" id="cd06257">
    <property type="entry name" value="DnaJ"/>
    <property type="match status" value="1"/>
</dbReference>
<keyword evidence="3" id="KW-0472">Membrane</keyword>
<feature type="signal peptide" evidence="4">
    <location>
        <begin position="1"/>
        <end position="22"/>
    </location>
</feature>
<proteinExistence type="predicted"/>
<dbReference type="SUPFAM" id="SSF81901">
    <property type="entry name" value="HCP-like"/>
    <property type="match status" value="1"/>
</dbReference>
<dbReference type="InterPro" id="IPR036869">
    <property type="entry name" value="J_dom_sf"/>
</dbReference>